<dbReference type="OrthoDB" id="9977753at2"/>
<evidence type="ECO:0000313" key="3">
    <source>
        <dbReference type="Proteomes" id="UP000260351"/>
    </source>
</evidence>
<evidence type="ECO:0000313" key="2">
    <source>
        <dbReference type="EMBL" id="RFF32847.1"/>
    </source>
</evidence>
<evidence type="ECO:0000256" key="1">
    <source>
        <dbReference type="SAM" id="Phobius"/>
    </source>
</evidence>
<feature type="transmembrane region" description="Helical" evidence="1">
    <location>
        <begin position="86"/>
        <end position="101"/>
    </location>
</feature>
<feature type="transmembrane region" description="Helical" evidence="1">
    <location>
        <begin position="55"/>
        <end position="74"/>
    </location>
</feature>
<dbReference type="Proteomes" id="UP000260351">
    <property type="component" value="Unassembled WGS sequence"/>
</dbReference>
<protein>
    <submittedName>
        <fullName evidence="2">Uncharacterized protein</fullName>
    </submittedName>
</protein>
<keyword evidence="3" id="KW-1185">Reference proteome</keyword>
<comment type="caution">
    <text evidence="2">The sequence shown here is derived from an EMBL/GenBank/DDBJ whole genome shotgun (WGS) entry which is preliminary data.</text>
</comment>
<dbReference type="EMBL" id="QUZK01000003">
    <property type="protein sequence ID" value="RFF32847.1"/>
    <property type="molecule type" value="Genomic_DNA"/>
</dbReference>
<keyword evidence="1" id="KW-1133">Transmembrane helix</keyword>
<reference evidence="2 3" key="1">
    <citation type="submission" date="2018-08" db="EMBL/GenBank/DDBJ databases">
        <title>Wenzhouxiangella salilacus sp. nov., a novel bacterium isolated from a saline lake in Xinjiang Province, China.</title>
        <authorList>
            <person name="Han S."/>
        </authorList>
    </citation>
    <scope>NUCLEOTIDE SEQUENCE [LARGE SCALE GENOMIC DNA]</scope>
    <source>
        <strain evidence="2 3">XDB06</strain>
    </source>
</reference>
<name>A0A3E1KCS6_9GAMM</name>
<accession>A0A3E1KCS6</accession>
<keyword evidence="1" id="KW-0472">Membrane</keyword>
<dbReference type="RefSeq" id="WP_116649161.1">
    <property type="nucleotide sequence ID" value="NZ_QUZK01000003.1"/>
</dbReference>
<keyword evidence="1" id="KW-0812">Transmembrane</keyword>
<dbReference type="AlphaFoldDB" id="A0A3E1KCS6"/>
<sequence>MISTRIAIPALAAVLAGAFLLAWQQAHWSFVAGTALSAGAPLAFVLRQRFSAAPLTAHPLVVSIASGLGCVAVMVAETRFGPDHRWALFIALGALVIWMLWQRGQRGRSRAHRNRGLQSGGE</sequence>
<proteinExistence type="predicted"/>
<organism evidence="2 3">
    <name type="scientific">Wenzhouxiangella sediminis</name>
    <dbReference type="NCBI Taxonomy" id="1792836"/>
    <lineage>
        <taxon>Bacteria</taxon>
        <taxon>Pseudomonadati</taxon>
        <taxon>Pseudomonadota</taxon>
        <taxon>Gammaproteobacteria</taxon>
        <taxon>Chromatiales</taxon>
        <taxon>Wenzhouxiangellaceae</taxon>
        <taxon>Wenzhouxiangella</taxon>
    </lineage>
</organism>
<gene>
    <name evidence="2" type="ORF">DZC52_00495</name>
</gene>